<evidence type="ECO:0000256" key="1">
    <source>
        <dbReference type="SAM" id="SignalP"/>
    </source>
</evidence>
<dbReference type="EMBL" id="CP001083">
    <property type="protein sequence ID" value="ACQ54847.1"/>
    <property type="molecule type" value="Genomic_DNA"/>
</dbReference>
<organism evidence="2 3">
    <name type="scientific">Clostridium botulinum (strain 657 / Type Ba4)</name>
    <dbReference type="NCBI Taxonomy" id="515621"/>
    <lineage>
        <taxon>Bacteria</taxon>
        <taxon>Bacillati</taxon>
        <taxon>Bacillota</taxon>
        <taxon>Clostridia</taxon>
        <taxon>Eubacteriales</taxon>
        <taxon>Clostridiaceae</taxon>
        <taxon>Clostridium</taxon>
    </lineage>
</organism>
<dbReference type="PROSITE" id="PS51257">
    <property type="entry name" value="PROKAR_LIPOPROTEIN"/>
    <property type="match status" value="1"/>
</dbReference>
<dbReference type="RefSeq" id="WP_012721330.1">
    <property type="nucleotide sequence ID" value="NC_012658.1"/>
</dbReference>
<feature type="signal peptide" evidence="1">
    <location>
        <begin position="1"/>
        <end position="29"/>
    </location>
</feature>
<protein>
    <submittedName>
        <fullName evidence="2">Lipoprotein</fullName>
    </submittedName>
</protein>
<evidence type="ECO:0000313" key="3">
    <source>
        <dbReference type="Proteomes" id="UP000002333"/>
    </source>
</evidence>
<proteinExistence type="predicted"/>
<sequence>MNLKKLLIPCIVAITLFGTAIIPSTVVNAATSCPICGEIVGKGDNHTHRYRAVQACPICGERVYPGQNHVCSW</sequence>
<evidence type="ECO:0000313" key="2">
    <source>
        <dbReference type="EMBL" id="ACQ54847.1"/>
    </source>
</evidence>
<feature type="chain" id="PRO_5017569514" evidence="1">
    <location>
        <begin position="30"/>
        <end position="73"/>
    </location>
</feature>
<keyword evidence="1" id="KW-0732">Signal</keyword>
<gene>
    <name evidence="2" type="ordered locus">CLJ_B1760</name>
</gene>
<reference evidence="2 3" key="1">
    <citation type="journal article" date="2007" name="PLoS ONE">
        <title>Analysis of the neurotoxin complex genes in Clostridium botulinum A1-A4 and B1 strains: BoNT/A3, /Ba4 and /B1 clusters are located within plasmids.</title>
        <authorList>
            <person name="Smith T.J."/>
            <person name="Hill K.K."/>
            <person name="Foley B.T."/>
            <person name="Detter J.C."/>
            <person name="Munk A.C."/>
            <person name="Bruce D.C."/>
            <person name="Doggett N.A."/>
            <person name="Smith L.A."/>
            <person name="Marks J.D."/>
            <person name="Xie G."/>
            <person name="Brettin T.S."/>
        </authorList>
    </citation>
    <scope>NUCLEOTIDE SEQUENCE [LARGE SCALE GENOMIC DNA]</scope>
    <source>
        <strain evidence="3">657 / Type Ba4</strain>
    </source>
</reference>
<keyword evidence="2" id="KW-0449">Lipoprotein</keyword>
<dbReference type="AlphaFoldDB" id="A0A3F3AGQ3"/>
<dbReference type="KEGG" id="cbi:CLJ_B1760"/>
<accession>A0A3F3AGQ3</accession>
<dbReference type="Proteomes" id="UP000002333">
    <property type="component" value="Chromosome"/>
</dbReference>
<name>A0A3F3AGQ3_CLOB6</name>
<reference evidence="3" key="2">
    <citation type="submission" date="2008-05" db="EMBL/GenBank/DDBJ databases">
        <title>Genome sequence of Clostridium botulinum Ba4 strain 657.</title>
        <authorList>
            <person name="Shrivastava S."/>
            <person name="Brown J.L."/>
            <person name="Bruce D."/>
            <person name="Detter C."/>
            <person name="Munk C."/>
            <person name="Smith L.A."/>
            <person name="Smith T.J."/>
            <person name="Sutton G."/>
            <person name="Brettin T.S."/>
        </authorList>
    </citation>
    <scope>NUCLEOTIDE SEQUENCE [LARGE SCALE GENOMIC DNA]</scope>
    <source>
        <strain evidence="3">657 / Type Ba4</strain>
    </source>
</reference>